<accession>A0AAV4RMB3</accession>
<comment type="caution">
    <text evidence="2">The sequence shown here is derived from an EMBL/GenBank/DDBJ whole genome shotgun (WGS) entry which is preliminary data.</text>
</comment>
<protein>
    <submittedName>
        <fullName evidence="2">Uncharacterized protein</fullName>
    </submittedName>
</protein>
<feature type="compositionally biased region" description="Polar residues" evidence="1">
    <location>
        <begin position="14"/>
        <end position="27"/>
    </location>
</feature>
<dbReference type="EMBL" id="BPLR01008043">
    <property type="protein sequence ID" value="GIY21647.1"/>
    <property type="molecule type" value="Genomic_DNA"/>
</dbReference>
<sequence length="83" mass="9381">MAAEWREIFDRTSPGISSSDNNPPTLNPNCRALGCARHPYFRTRGNDLGRASVIHAAFARLRLPITMVQVAVAWFKHTFVFHN</sequence>
<dbReference type="Proteomes" id="UP001054945">
    <property type="component" value="Unassembled WGS sequence"/>
</dbReference>
<evidence type="ECO:0000313" key="2">
    <source>
        <dbReference type="EMBL" id="GIY21647.1"/>
    </source>
</evidence>
<feature type="compositionally biased region" description="Basic and acidic residues" evidence="1">
    <location>
        <begin position="1"/>
        <end position="10"/>
    </location>
</feature>
<evidence type="ECO:0000256" key="1">
    <source>
        <dbReference type="SAM" id="MobiDB-lite"/>
    </source>
</evidence>
<proteinExistence type="predicted"/>
<keyword evidence="3" id="KW-1185">Reference proteome</keyword>
<reference evidence="2 3" key="1">
    <citation type="submission" date="2021-06" db="EMBL/GenBank/DDBJ databases">
        <title>Caerostris extrusa draft genome.</title>
        <authorList>
            <person name="Kono N."/>
            <person name="Arakawa K."/>
        </authorList>
    </citation>
    <scope>NUCLEOTIDE SEQUENCE [LARGE SCALE GENOMIC DNA]</scope>
</reference>
<organism evidence="2 3">
    <name type="scientific">Caerostris extrusa</name>
    <name type="common">Bark spider</name>
    <name type="synonym">Caerostris bankana</name>
    <dbReference type="NCBI Taxonomy" id="172846"/>
    <lineage>
        <taxon>Eukaryota</taxon>
        <taxon>Metazoa</taxon>
        <taxon>Ecdysozoa</taxon>
        <taxon>Arthropoda</taxon>
        <taxon>Chelicerata</taxon>
        <taxon>Arachnida</taxon>
        <taxon>Araneae</taxon>
        <taxon>Araneomorphae</taxon>
        <taxon>Entelegynae</taxon>
        <taxon>Araneoidea</taxon>
        <taxon>Araneidae</taxon>
        <taxon>Caerostris</taxon>
    </lineage>
</organism>
<gene>
    <name evidence="2" type="ORF">CEXT_456861</name>
</gene>
<feature type="region of interest" description="Disordered" evidence="1">
    <location>
        <begin position="1"/>
        <end position="27"/>
    </location>
</feature>
<evidence type="ECO:0000313" key="3">
    <source>
        <dbReference type="Proteomes" id="UP001054945"/>
    </source>
</evidence>
<dbReference type="AlphaFoldDB" id="A0AAV4RMB3"/>
<name>A0AAV4RMB3_CAEEX</name>